<feature type="coiled-coil region" evidence="1">
    <location>
        <begin position="90"/>
        <end position="149"/>
    </location>
</feature>
<keyword evidence="2" id="KW-0812">Transmembrane</keyword>
<sequence>MQFRRKLPSGKTLSTVAILSGLCFCIAIYGAKVPVLRYFFIAGVAGAILCSIGTLWWMKVSYSSLKELIKQAHFDSQQAIKASNDYLLQLEAKQNEQNNLTNSLRHFRKQVNSSLSTLTDDLKATDSNISAVQDSLRSKLDQIQDLQRQQHLRDLERDREQALAKPTNFFAPNQIPPVEIIAKPDAFTAGRQAANQTMAGGAETSLQSILNGTSEEYERHLTGIITPALLTALQDVGRFSPIYPGQGQGEISADTCYFIIEEKALKTLPWRGVLDTSNTNLFLRLVELIKQAQRQHAVVAFIKDETPTAFTGTIQHNSDLVISKDSSDFKWERDCDLPVVGLLRDYAEGK</sequence>
<dbReference type="AlphaFoldDB" id="A0A376D1K1"/>
<feature type="transmembrane region" description="Helical" evidence="2">
    <location>
        <begin position="37"/>
        <end position="58"/>
    </location>
</feature>
<keyword evidence="2" id="KW-1133">Transmembrane helix</keyword>
<dbReference type="RefSeq" id="WP_115023071.1">
    <property type="nucleotide sequence ID" value="NZ_CP069533.1"/>
</dbReference>
<dbReference type="Proteomes" id="UP000254287">
    <property type="component" value="Unassembled WGS sequence"/>
</dbReference>
<gene>
    <name evidence="3" type="ORF">NCTC10289_01990</name>
</gene>
<organism evidence="3 4">
    <name type="scientific">Corynebacterium minutissimum</name>
    <dbReference type="NCBI Taxonomy" id="38301"/>
    <lineage>
        <taxon>Bacteria</taxon>
        <taxon>Bacillati</taxon>
        <taxon>Actinomycetota</taxon>
        <taxon>Actinomycetes</taxon>
        <taxon>Mycobacteriales</taxon>
        <taxon>Corynebacteriaceae</taxon>
        <taxon>Corynebacterium</taxon>
    </lineage>
</organism>
<evidence type="ECO:0000313" key="3">
    <source>
        <dbReference type="EMBL" id="STC79957.1"/>
    </source>
</evidence>
<keyword evidence="2" id="KW-0472">Membrane</keyword>
<proteinExistence type="predicted"/>
<evidence type="ECO:0000256" key="2">
    <source>
        <dbReference type="SAM" id="Phobius"/>
    </source>
</evidence>
<feature type="transmembrane region" description="Helical" evidence="2">
    <location>
        <begin position="12"/>
        <end position="31"/>
    </location>
</feature>
<dbReference type="EMBL" id="UFXP01000001">
    <property type="protein sequence ID" value="STC79957.1"/>
    <property type="molecule type" value="Genomic_DNA"/>
</dbReference>
<name>A0A376D1K1_9CORY</name>
<reference evidence="3 4" key="1">
    <citation type="submission" date="2018-06" db="EMBL/GenBank/DDBJ databases">
        <authorList>
            <consortium name="Pathogen Informatics"/>
            <person name="Doyle S."/>
        </authorList>
    </citation>
    <scope>NUCLEOTIDE SEQUENCE [LARGE SCALE GENOMIC DNA]</scope>
    <source>
        <strain evidence="3 4">NCTC10289</strain>
    </source>
</reference>
<accession>A0A376D1K1</accession>
<evidence type="ECO:0000256" key="1">
    <source>
        <dbReference type="SAM" id="Coils"/>
    </source>
</evidence>
<evidence type="ECO:0000313" key="4">
    <source>
        <dbReference type="Proteomes" id="UP000254287"/>
    </source>
</evidence>
<protein>
    <submittedName>
        <fullName evidence="3">Membrane-bound metallopeptidase</fullName>
    </submittedName>
</protein>
<keyword evidence="1" id="KW-0175">Coiled coil</keyword>